<gene>
    <name evidence="1" type="ORF">SDC9_160640</name>
</gene>
<organism evidence="1">
    <name type="scientific">bioreactor metagenome</name>
    <dbReference type="NCBI Taxonomy" id="1076179"/>
    <lineage>
        <taxon>unclassified sequences</taxon>
        <taxon>metagenomes</taxon>
        <taxon>ecological metagenomes</taxon>
    </lineage>
</organism>
<reference evidence="1" key="1">
    <citation type="submission" date="2019-08" db="EMBL/GenBank/DDBJ databases">
        <authorList>
            <person name="Kucharzyk K."/>
            <person name="Murdoch R.W."/>
            <person name="Higgins S."/>
            <person name="Loffler F."/>
        </authorList>
    </citation>
    <scope>NUCLEOTIDE SEQUENCE</scope>
</reference>
<name>A0A645FIZ4_9ZZZZ</name>
<accession>A0A645FIZ4</accession>
<comment type="caution">
    <text evidence="1">The sequence shown here is derived from an EMBL/GenBank/DDBJ whole genome shotgun (WGS) entry which is preliminary data.</text>
</comment>
<dbReference type="AlphaFoldDB" id="A0A645FIZ4"/>
<proteinExistence type="predicted"/>
<protein>
    <submittedName>
        <fullName evidence="1">Uncharacterized protein</fullName>
    </submittedName>
</protein>
<dbReference type="EMBL" id="VSSQ01059816">
    <property type="protein sequence ID" value="MPN13319.1"/>
    <property type="molecule type" value="Genomic_DNA"/>
</dbReference>
<evidence type="ECO:0000313" key="1">
    <source>
        <dbReference type="EMBL" id="MPN13319.1"/>
    </source>
</evidence>
<sequence>MGPQGDDHGAGQSGHIDDAGYILFGCRVVNGVCQCYPPLGIGVANLNGFAGHGPDNVSVLVGFAGDHILAGRYNGGHVPVQLAGGNGAHGADDGSGSAHVGMHGGHAGSRLQSISAGIIGQSLADQSDGLLILGGTAVAHDDKFWFPG</sequence>